<feature type="region of interest" description="Disordered" evidence="1">
    <location>
        <begin position="258"/>
        <end position="279"/>
    </location>
</feature>
<evidence type="ECO:0000256" key="1">
    <source>
        <dbReference type="SAM" id="MobiDB-lite"/>
    </source>
</evidence>
<keyword evidence="3" id="KW-1185">Reference proteome</keyword>
<proteinExistence type="predicted"/>
<accession>W3VLP2</accession>
<protein>
    <submittedName>
        <fullName evidence="2">Uncharacterized protein</fullName>
    </submittedName>
</protein>
<feature type="compositionally biased region" description="Low complexity" evidence="1">
    <location>
        <begin position="264"/>
        <end position="279"/>
    </location>
</feature>
<dbReference type="AlphaFoldDB" id="W3VLP2"/>
<name>W3VLP2_MOEAP</name>
<feature type="compositionally biased region" description="Polar residues" evidence="1">
    <location>
        <begin position="28"/>
        <end position="37"/>
    </location>
</feature>
<dbReference type="Proteomes" id="UP000019462">
    <property type="component" value="Unassembled WGS sequence"/>
</dbReference>
<dbReference type="EMBL" id="AWNI01000010">
    <property type="protein sequence ID" value="ETS62578.1"/>
    <property type="molecule type" value="Genomic_DNA"/>
</dbReference>
<reference evidence="2 3" key="1">
    <citation type="journal article" date="2014" name="Genome Announc.">
        <title>Genome sequence of the basidiomycetous fungus Pseudozyma aphidis DSM70725, an efficient producer of biosurfactant mannosylerythritol lipids.</title>
        <authorList>
            <person name="Lorenz S."/>
            <person name="Guenther M."/>
            <person name="Grumaz C."/>
            <person name="Rupp S."/>
            <person name="Zibek S."/>
            <person name="Sohn K."/>
        </authorList>
    </citation>
    <scope>NUCLEOTIDE SEQUENCE [LARGE SCALE GENOMIC DNA]</scope>
    <source>
        <strain evidence="3">ATCC 32657 / CBS 517.83 / DSM 70725 / JCM 10318 / NBRC 10182 / NRRL Y-7954 / St-0401</strain>
    </source>
</reference>
<evidence type="ECO:0000313" key="2">
    <source>
        <dbReference type="EMBL" id="ETS62578.1"/>
    </source>
</evidence>
<comment type="caution">
    <text evidence="2">The sequence shown here is derived from an EMBL/GenBank/DDBJ whole genome shotgun (WGS) entry which is preliminary data.</text>
</comment>
<dbReference type="HOGENOM" id="CLU_997927_0_0_1"/>
<organism evidence="2 3">
    <name type="scientific">Moesziomyces aphidis</name>
    <name type="common">Pseudozyma aphidis</name>
    <dbReference type="NCBI Taxonomy" id="84754"/>
    <lineage>
        <taxon>Eukaryota</taxon>
        <taxon>Fungi</taxon>
        <taxon>Dikarya</taxon>
        <taxon>Basidiomycota</taxon>
        <taxon>Ustilaginomycotina</taxon>
        <taxon>Ustilaginomycetes</taxon>
        <taxon>Ustilaginales</taxon>
        <taxon>Ustilaginaceae</taxon>
        <taxon>Moesziomyces</taxon>
    </lineage>
</organism>
<gene>
    <name evidence="2" type="ORF">PaG_03215</name>
</gene>
<sequence>MWAHQSARSCVSHAKKQANDGDIGAFSDNGQRQATSRQMDDYREGPYAACIKHSLLGMATSTDAPPTRRVFVARLSEVVPNVDLREELGDTQGQRPAMTSRPHDLTTIRECFDSTGSLQALTIDPANHPLGCRSSEAILSALMLVMSSESFLIPQAFASVCSECSFQTRNRRCLLLAIVRSVLWGVASDRVGRVEDAFMRGTRCEKAPTLFVGIARPSCKDAHQHQILHVIRPVALGVAQGAGKIAMIPRASLAEKVGETPVKSADPSSTPTSAASAMW</sequence>
<feature type="region of interest" description="Disordered" evidence="1">
    <location>
        <begin position="1"/>
        <end position="38"/>
    </location>
</feature>
<evidence type="ECO:0000313" key="3">
    <source>
        <dbReference type="Proteomes" id="UP000019462"/>
    </source>
</evidence>